<dbReference type="EMBL" id="BMVN01000043">
    <property type="protein sequence ID" value="GHA60908.1"/>
    <property type="molecule type" value="Genomic_DNA"/>
</dbReference>
<gene>
    <name evidence="1" type="ORF">GCM10010345_76440</name>
</gene>
<evidence type="ECO:0000313" key="1">
    <source>
        <dbReference type="EMBL" id="GHA60908.1"/>
    </source>
</evidence>
<accession>A0ABQ3D7J6</accession>
<keyword evidence="2" id="KW-1185">Reference proteome</keyword>
<sequence length="65" mass="6703">MLSRPEVPTAAYGNSGGWVPLDGVSARAWTPVPGSATAEAYLEAAGYSAPERSAGRLAWAQAVQQ</sequence>
<reference evidence="2" key="1">
    <citation type="journal article" date="2019" name="Int. J. Syst. Evol. Microbiol.">
        <title>The Global Catalogue of Microorganisms (GCM) 10K type strain sequencing project: providing services to taxonomists for standard genome sequencing and annotation.</title>
        <authorList>
            <consortium name="The Broad Institute Genomics Platform"/>
            <consortium name="The Broad Institute Genome Sequencing Center for Infectious Disease"/>
            <person name="Wu L."/>
            <person name="Ma J."/>
        </authorList>
    </citation>
    <scope>NUCLEOTIDE SEQUENCE [LARGE SCALE GENOMIC DNA]</scope>
    <source>
        <strain evidence="2">JCM 4733</strain>
    </source>
</reference>
<name>A0ABQ3D7J6_9ACTN</name>
<organism evidence="1 2">
    <name type="scientific">Streptomyces canarius</name>
    <dbReference type="NCBI Taxonomy" id="285453"/>
    <lineage>
        <taxon>Bacteria</taxon>
        <taxon>Bacillati</taxon>
        <taxon>Actinomycetota</taxon>
        <taxon>Actinomycetes</taxon>
        <taxon>Kitasatosporales</taxon>
        <taxon>Streptomycetaceae</taxon>
        <taxon>Streptomyces</taxon>
    </lineage>
</organism>
<proteinExistence type="predicted"/>
<dbReference type="Proteomes" id="UP000653644">
    <property type="component" value="Unassembled WGS sequence"/>
</dbReference>
<comment type="caution">
    <text evidence="1">The sequence shown here is derived from an EMBL/GenBank/DDBJ whole genome shotgun (WGS) entry which is preliminary data.</text>
</comment>
<evidence type="ECO:0000313" key="2">
    <source>
        <dbReference type="Proteomes" id="UP000653644"/>
    </source>
</evidence>
<protein>
    <submittedName>
        <fullName evidence="1">Uncharacterized protein</fullName>
    </submittedName>
</protein>